<dbReference type="EMBL" id="CM001436">
    <property type="protein sequence ID" value="EHQ36510.1"/>
    <property type="molecule type" value="Genomic_DNA"/>
</dbReference>
<sequence>MKLDDLDLDINLGHMSGRLPAIMITIMVAVTIISVCAVCGCIQEDGGITEDEALLIALNDSALTNVTGGSDPGEYESKVTVGEDGKTIYTFHFSPYPSKGYGLLQYITITVGSSGDVIDRKVSQGPMITPSNPEMYAQKLPDDVESRGALNMKLYPGISFCKDGLDVKLESAEFTNKSSEFYFVAHAMFIKEVATPQNKSNMPPGPVLNGSISVTGRDAEEFTRFNSVRWDGDAIGFFIRTDPVPADTENVSVSVGRIYGRDFNRNYEVI</sequence>
<gene>
    <name evidence="2" type="ORF">Metlim_2462</name>
</gene>
<name>H1Z395_9EURY</name>
<reference evidence="2 3" key="1">
    <citation type="submission" date="2011-10" db="EMBL/GenBank/DDBJ databases">
        <title>The Improved High-Quality Draft genome of Methanoplanus limicola DSM 2279.</title>
        <authorList>
            <consortium name="US DOE Joint Genome Institute (JGI-PGF)"/>
            <person name="Lucas S."/>
            <person name="Copeland A."/>
            <person name="Lapidus A."/>
            <person name="Glavina del Rio T."/>
            <person name="Dalin E."/>
            <person name="Tice H."/>
            <person name="Bruce D."/>
            <person name="Goodwin L."/>
            <person name="Pitluck S."/>
            <person name="Peters L."/>
            <person name="Mikhailova N."/>
            <person name="Lu M."/>
            <person name="Kyrpides N."/>
            <person name="Mavromatis K."/>
            <person name="Ivanova N."/>
            <person name="Markowitz V."/>
            <person name="Cheng J.-F."/>
            <person name="Hugenholtz P."/>
            <person name="Woyke T."/>
            <person name="Wu D."/>
            <person name="Wirth R."/>
            <person name="Brambilla E.-M."/>
            <person name="Klenk H.-P."/>
            <person name="Eisen J.A."/>
        </authorList>
    </citation>
    <scope>NUCLEOTIDE SEQUENCE [LARGE SCALE GENOMIC DNA]</scope>
    <source>
        <strain evidence="2 3">DSM 2279</strain>
    </source>
</reference>
<dbReference type="STRING" id="937775.Metlim_2462"/>
<proteinExistence type="predicted"/>
<evidence type="ECO:0000313" key="2">
    <source>
        <dbReference type="EMBL" id="EHQ36510.1"/>
    </source>
</evidence>
<keyword evidence="1" id="KW-0812">Transmembrane</keyword>
<organism evidence="2 3">
    <name type="scientific">Methanoplanus limicola DSM 2279</name>
    <dbReference type="NCBI Taxonomy" id="937775"/>
    <lineage>
        <taxon>Archaea</taxon>
        <taxon>Methanobacteriati</taxon>
        <taxon>Methanobacteriota</taxon>
        <taxon>Stenosarchaea group</taxon>
        <taxon>Methanomicrobia</taxon>
        <taxon>Methanomicrobiales</taxon>
        <taxon>Methanomicrobiaceae</taxon>
        <taxon>Methanoplanus</taxon>
    </lineage>
</organism>
<keyword evidence="1" id="KW-0472">Membrane</keyword>
<feature type="transmembrane region" description="Helical" evidence="1">
    <location>
        <begin position="20"/>
        <end position="42"/>
    </location>
</feature>
<dbReference type="HOGENOM" id="CLU_1029018_0_0_2"/>
<dbReference type="AlphaFoldDB" id="H1Z395"/>
<accession>H1Z395</accession>
<evidence type="ECO:0000313" key="3">
    <source>
        <dbReference type="Proteomes" id="UP000005741"/>
    </source>
</evidence>
<keyword evidence="3" id="KW-1185">Reference proteome</keyword>
<dbReference type="InParanoid" id="H1Z395"/>
<evidence type="ECO:0000256" key="1">
    <source>
        <dbReference type="SAM" id="Phobius"/>
    </source>
</evidence>
<dbReference type="Proteomes" id="UP000005741">
    <property type="component" value="Chromosome"/>
</dbReference>
<protein>
    <submittedName>
        <fullName evidence="2">Uncharacterized protein</fullName>
    </submittedName>
</protein>
<keyword evidence="1" id="KW-1133">Transmembrane helix</keyword>